<dbReference type="EMBL" id="UINC01150529">
    <property type="protein sequence ID" value="SVD43629.1"/>
    <property type="molecule type" value="Genomic_DNA"/>
</dbReference>
<feature type="non-terminal residue" evidence="2">
    <location>
        <position position="286"/>
    </location>
</feature>
<proteinExistence type="predicted"/>
<gene>
    <name evidence="2" type="ORF">METZ01_LOCUS396483</name>
</gene>
<dbReference type="InterPro" id="IPR036866">
    <property type="entry name" value="RibonucZ/Hydroxyglut_hydro"/>
</dbReference>
<dbReference type="PANTHER" id="PTHR42951">
    <property type="entry name" value="METALLO-BETA-LACTAMASE DOMAIN-CONTAINING"/>
    <property type="match status" value="1"/>
</dbReference>
<protein>
    <recommendedName>
        <fullName evidence="1">Metallo-beta-lactamase domain-containing protein</fullName>
    </recommendedName>
</protein>
<dbReference type="SUPFAM" id="SSF56281">
    <property type="entry name" value="Metallo-hydrolase/oxidoreductase"/>
    <property type="match status" value="1"/>
</dbReference>
<dbReference type="Gene3D" id="3.60.15.10">
    <property type="entry name" value="Ribonuclease Z/Hydroxyacylglutathione hydrolase-like"/>
    <property type="match status" value="1"/>
</dbReference>
<feature type="domain" description="Metallo-beta-lactamase" evidence="1">
    <location>
        <begin position="36"/>
        <end position="212"/>
    </location>
</feature>
<dbReference type="SMART" id="SM00849">
    <property type="entry name" value="Lactamase_B"/>
    <property type="match status" value="1"/>
</dbReference>
<evidence type="ECO:0000259" key="1">
    <source>
        <dbReference type="SMART" id="SM00849"/>
    </source>
</evidence>
<organism evidence="2">
    <name type="scientific">marine metagenome</name>
    <dbReference type="NCBI Taxonomy" id="408172"/>
    <lineage>
        <taxon>unclassified sequences</taxon>
        <taxon>metagenomes</taxon>
        <taxon>ecological metagenomes</taxon>
    </lineage>
</organism>
<accession>A0A382VAW3</accession>
<name>A0A382VAW3_9ZZZZ</name>
<sequence length="286" mass="30679">MIAVGVVAIVTGPGAQENVAEIAQVKDNLYVITGGGGNTAAFVTENGVVVVDTKVPNWGNAILDKIRTVTDQPVTMILNTHTHFDHVGSNTDFAQPVEVIAHANTKINMEKMEQFQTAAAQQYLPSRTFDNTLTLLEGDDQIDLYYFGRGHTNGDAIIVFPSLGVAHTGDLFAWKGTPFIDTNNGGSGVEYPDTVLGAADGITGVDTVIPGHREISSWADFREFGEFNRDFLAAVRRGMAEGKSAQETTDSLNLPARYADYQLQVGQIASAAANVEAIYAELNAEQ</sequence>
<dbReference type="PANTHER" id="PTHR42951:SF4">
    <property type="entry name" value="ACYL-COENZYME A THIOESTERASE MBLAC2"/>
    <property type="match status" value="1"/>
</dbReference>
<evidence type="ECO:0000313" key="2">
    <source>
        <dbReference type="EMBL" id="SVD43629.1"/>
    </source>
</evidence>
<dbReference type="InterPro" id="IPR001279">
    <property type="entry name" value="Metallo-B-lactamas"/>
</dbReference>
<reference evidence="2" key="1">
    <citation type="submission" date="2018-05" db="EMBL/GenBank/DDBJ databases">
        <authorList>
            <person name="Lanie J.A."/>
            <person name="Ng W.-L."/>
            <person name="Kazmierczak K.M."/>
            <person name="Andrzejewski T.M."/>
            <person name="Davidsen T.M."/>
            <person name="Wayne K.J."/>
            <person name="Tettelin H."/>
            <person name="Glass J.I."/>
            <person name="Rusch D."/>
            <person name="Podicherti R."/>
            <person name="Tsui H.-C.T."/>
            <person name="Winkler M.E."/>
        </authorList>
    </citation>
    <scope>NUCLEOTIDE SEQUENCE</scope>
</reference>
<dbReference type="InterPro" id="IPR050855">
    <property type="entry name" value="NDM-1-like"/>
</dbReference>
<dbReference type="AlphaFoldDB" id="A0A382VAW3"/>
<dbReference type="Pfam" id="PF00753">
    <property type="entry name" value="Lactamase_B"/>
    <property type="match status" value="1"/>
</dbReference>
<dbReference type="CDD" id="cd16282">
    <property type="entry name" value="metallo-hydrolase-like_MBL-fold"/>
    <property type="match status" value="1"/>
</dbReference>